<dbReference type="RefSeq" id="WP_056946590.1">
    <property type="nucleotide sequence ID" value="NZ_AZCV01000002.1"/>
</dbReference>
<protein>
    <recommendedName>
        <fullName evidence="4">Lipoprotein</fullName>
    </recommendedName>
</protein>
<keyword evidence="1" id="KW-0732">Signal</keyword>
<dbReference type="EMBL" id="AZCV01000002">
    <property type="protein sequence ID" value="KRK37944.1"/>
    <property type="molecule type" value="Genomic_DNA"/>
</dbReference>
<evidence type="ECO:0000256" key="1">
    <source>
        <dbReference type="SAM" id="SignalP"/>
    </source>
</evidence>
<dbReference type="InterPro" id="IPR046720">
    <property type="entry name" value="DUF6612"/>
</dbReference>
<feature type="signal peptide" evidence="1">
    <location>
        <begin position="1"/>
        <end position="23"/>
    </location>
</feature>
<feature type="chain" id="PRO_5038784231" description="Lipoprotein" evidence="1">
    <location>
        <begin position="24"/>
        <end position="248"/>
    </location>
</feature>
<dbReference type="Proteomes" id="UP000050909">
    <property type="component" value="Unassembled WGS sequence"/>
</dbReference>
<accession>A0A0R1GVI0</accession>
<dbReference type="AlphaFoldDB" id="A0A0R1GVI0"/>
<organism evidence="2 3">
    <name type="scientific">Amylolactobacillus amylotrophicus DSM 20534</name>
    <dbReference type="NCBI Taxonomy" id="1423722"/>
    <lineage>
        <taxon>Bacteria</taxon>
        <taxon>Bacillati</taxon>
        <taxon>Bacillota</taxon>
        <taxon>Bacilli</taxon>
        <taxon>Lactobacillales</taxon>
        <taxon>Lactobacillaceae</taxon>
        <taxon>Amylolactobacillus</taxon>
    </lineage>
</organism>
<proteinExistence type="predicted"/>
<gene>
    <name evidence="2" type="ORF">FC62_GL000711</name>
</gene>
<keyword evidence="3" id="KW-1185">Reference proteome</keyword>
<reference evidence="2 3" key="1">
    <citation type="journal article" date="2015" name="Genome Announc.">
        <title>Expanding the biotechnology potential of lactobacilli through comparative genomics of 213 strains and associated genera.</title>
        <authorList>
            <person name="Sun Z."/>
            <person name="Harris H.M."/>
            <person name="McCann A."/>
            <person name="Guo C."/>
            <person name="Argimon S."/>
            <person name="Zhang W."/>
            <person name="Yang X."/>
            <person name="Jeffery I.B."/>
            <person name="Cooney J.C."/>
            <person name="Kagawa T.F."/>
            <person name="Liu W."/>
            <person name="Song Y."/>
            <person name="Salvetti E."/>
            <person name="Wrobel A."/>
            <person name="Rasinkangas P."/>
            <person name="Parkhill J."/>
            <person name="Rea M.C."/>
            <person name="O'Sullivan O."/>
            <person name="Ritari J."/>
            <person name="Douillard F.P."/>
            <person name="Paul Ross R."/>
            <person name="Yang R."/>
            <person name="Briner A.E."/>
            <person name="Felis G.E."/>
            <person name="de Vos W.M."/>
            <person name="Barrangou R."/>
            <person name="Klaenhammer T.R."/>
            <person name="Caufield P.W."/>
            <person name="Cui Y."/>
            <person name="Zhang H."/>
            <person name="O'Toole P.W."/>
        </authorList>
    </citation>
    <scope>NUCLEOTIDE SEQUENCE [LARGE SCALE GENOMIC DNA]</scope>
    <source>
        <strain evidence="2 3">DSM 20534</strain>
    </source>
</reference>
<sequence>MNKKVLITAAALTFVFVGCSNQATNQKAEEKIPSASAILKKTTANQKKQDNVHLAVDTVAGIADEKMKMLVDADFSFKPVAMDGKYSMAIDDDSREFRIYAAKDKFYLKDDEHEWQDMSDQSDSLGIDLDSLISHANGADTADLSADAKKAAKVTEINGNYTIKMKLTGKAADKLIKKGNESLDMSKSVAAKTKVKSVNYHYVIDKKTSLPEQLKVKIKLDLGGAAMTETIDSKYSRWNESAVTEPKL</sequence>
<dbReference type="PATRIC" id="fig|1423722.3.peg.728"/>
<name>A0A0R1GVI0_9LACO</name>
<dbReference type="PROSITE" id="PS51257">
    <property type="entry name" value="PROKAR_LIPOPROTEIN"/>
    <property type="match status" value="1"/>
</dbReference>
<dbReference type="Pfam" id="PF20316">
    <property type="entry name" value="DUF6612"/>
    <property type="match status" value="1"/>
</dbReference>
<evidence type="ECO:0008006" key="4">
    <source>
        <dbReference type="Google" id="ProtNLM"/>
    </source>
</evidence>
<comment type="caution">
    <text evidence="2">The sequence shown here is derived from an EMBL/GenBank/DDBJ whole genome shotgun (WGS) entry which is preliminary data.</text>
</comment>
<evidence type="ECO:0000313" key="2">
    <source>
        <dbReference type="EMBL" id="KRK37944.1"/>
    </source>
</evidence>
<evidence type="ECO:0000313" key="3">
    <source>
        <dbReference type="Proteomes" id="UP000050909"/>
    </source>
</evidence>
<dbReference type="Gene3D" id="2.50.20.20">
    <property type="match status" value="1"/>
</dbReference>